<comment type="caution">
    <text evidence="8">The sequence shown here is derived from an EMBL/GenBank/DDBJ whole genome shotgun (WGS) entry which is preliminary data.</text>
</comment>
<evidence type="ECO:0000313" key="9">
    <source>
        <dbReference type="Proteomes" id="UP000266385"/>
    </source>
</evidence>
<keyword evidence="4 7" id="KW-0812">Transmembrane</keyword>
<evidence type="ECO:0000256" key="3">
    <source>
        <dbReference type="ARBA" id="ARBA00022475"/>
    </source>
</evidence>
<evidence type="ECO:0000256" key="5">
    <source>
        <dbReference type="ARBA" id="ARBA00022989"/>
    </source>
</evidence>
<dbReference type="InterPro" id="IPR003317">
    <property type="entry name" value="Cyt-d_oxidase_su2"/>
</dbReference>
<dbReference type="GO" id="GO:0019646">
    <property type="term" value="P:aerobic electron transport chain"/>
    <property type="evidence" value="ECO:0007669"/>
    <property type="project" value="TreeGrafter"/>
</dbReference>
<evidence type="ECO:0000313" key="8">
    <source>
        <dbReference type="EMBL" id="RIJ26612.1"/>
    </source>
</evidence>
<dbReference type="GO" id="GO:0005886">
    <property type="term" value="C:plasma membrane"/>
    <property type="evidence" value="ECO:0007669"/>
    <property type="project" value="UniProtKB-SubCell"/>
</dbReference>
<dbReference type="NCBIfam" id="TIGR00203">
    <property type="entry name" value="cydB"/>
    <property type="match status" value="1"/>
</dbReference>
<feature type="transmembrane region" description="Helical" evidence="7">
    <location>
        <begin position="194"/>
        <end position="217"/>
    </location>
</feature>
<dbReference type="GO" id="GO:0016682">
    <property type="term" value="F:oxidoreductase activity, acting on diphenols and related substances as donors, oxygen as acceptor"/>
    <property type="evidence" value="ECO:0007669"/>
    <property type="project" value="TreeGrafter"/>
</dbReference>
<dbReference type="PANTHER" id="PTHR43141">
    <property type="entry name" value="CYTOCHROME BD2 SUBUNIT II"/>
    <property type="match status" value="1"/>
</dbReference>
<evidence type="ECO:0000256" key="1">
    <source>
        <dbReference type="ARBA" id="ARBA00004651"/>
    </source>
</evidence>
<evidence type="ECO:0000256" key="7">
    <source>
        <dbReference type="SAM" id="Phobius"/>
    </source>
</evidence>
<evidence type="ECO:0000256" key="4">
    <source>
        <dbReference type="ARBA" id="ARBA00022692"/>
    </source>
</evidence>
<feature type="transmembrane region" description="Helical" evidence="7">
    <location>
        <begin position="309"/>
        <end position="331"/>
    </location>
</feature>
<sequence>MEMDLPLIWSVLIATAVMLYVLLDGMDLGVGILTGLARSDEERNLMTASIEPVWDGNETWLILGGGGLFAAFPLAYAILMPAFYLPVLLMLAALIFRGVAFEFRHKAVRKPTRLFWNGAFFGGSLAAALAQGLILGGFIQGVEVEGRSFAGGAFDWLSPFTILVAISVAIGYSLLGACWLVLKTQGEEQKRARRFALYALAGVALCFAAVSLATLSIDPRVTERWGFSMDHINPAKLLPLAPIPLAGMALVILAARDLLWDVNAPDWRPYVYSAGIFLTGYLGLAVSLFPTIVPFEVDIWQAAARDNALGLMLVGAGIMLPVILIYTGYVYSLFWGKVQPGDGYHD</sequence>
<dbReference type="PANTHER" id="PTHR43141:SF4">
    <property type="entry name" value="CYTOCHROME BD2 SUBUNIT II"/>
    <property type="match status" value="1"/>
</dbReference>
<dbReference type="GO" id="GO:0009055">
    <property type="term" value="F:electron transfer activity"/>
    <property type="evidence" value="ECO:0007669"/>
    <property type="project" value="TreeGrafter"/>
</dbReference>
<keyword evidence="5 7" id="KW-1133">Transmembrane helix</keyword>
<comment type="subcellular location">
    <subcellularLocation>
        <location evidence="1">Cell membrane</location>
        <topology evidence="1">Multi-pass membrane protein</topology>
    </subcellularLocation>
</comment>
<dbReference type="EMBL" id="QWFX01000016">
    <property type="protein sequence ID" value="RIJ26612.1"/>
    <property type="molecule type" value="Genomic_DNA"/>
</dbReference>
<dbReference type="Pfam" id="PF02322">
    <property type="entry name" value="Cyt_bd_oxida_II"/>
    <property type="match status" value="1"/>
</dbReference>
<evidence type="ECO:0000256" key="6">
    <source>
        <dbReference type="ARBA" id="ARBA00023136"/>
    </source>
</evidence>
<gene>
    <name evidence="8" type="primary">cydB</name>
    <name evidence="8" type="ORF">D1223_16775</name>
</gene>
<keyword evidence="6 7" id="KW-0472">Membrane</keyword>
<protein>
    <submittedName>
        <fullName evidence="8">Cytochrome d ubiquinol oxidase subunit II</fullName>
    </submittedName>
</protein>
<evidence type="ECO:0000256" key="2">
    <source>
        <dbReference type="ARBA" id="ARBA00007543"/>
    </source>
</evidence>
<proteinExistence type="inferred from homology"/>
<dbReference type="OrthoDB" id="9776710at2"/>
<dbReference type="AlphaFoldDB" id="A0A399RA86"/>
<dbReference type="GO" id="GO:0070069">
    <property type="term" value="C:cytochrome complex"/>
    <property type="evidence" value="ECO:0007669"/>
    <property type="project" value="TreeGrafter"/>
</dbReference>
<feature type="transmembrane region" description="Helical" evidence="7">
    <location>
        <begin position="115"/>
        <end position="139"/>
    </location>
</feature>
<feature type="transmembrane region" description="Helical" evidence="7">
    <location>
        <begin position="6"/>
        <end position="23"/>
    </location>
</feature>
<feature type="transmembrane region" description="Helical" evidence="7">
    <location>
        <begin position="270"/>
        <end position="289"/>
    </location>
</feature>
<accession>A0A399RA86</accession>
<reference evidence="8 9" key="1">
    <citation type="submission" date="2018-08" db="EMBL/GenBank/DDBJ databases">
        <title>Henriciella mobilis sp. nov., isolated from seawater.</title>
        <authorList>
            <person name="Cheng H."/>
            <person name="Wu Y.-H."/>
            <person name="Xu X.-W."/>
            <person name="Guo L.-L."/>
        </authorList>
    </citation>
    <scope>NUCLEOTIDE SEQUENCE [LARGE SCALE GENOMIC DNA]</scope>
    <source>
        <strain evidence="8 9">JN25</strain>
    </source>
</reference>
<feature type="transmembrane region" description="Helical" evidence="7">
    <location>
        <begin position="159"/>
        <end position="182"/>
    </location>
</feature>
<name>A0A399RA86_9PROT</name>
<feature type="transmembrane region" description="Helical" evidence="7">
    <location>
        <begin position="237"/>
        <end position="258"/>
    </location>
</feature>
<feature type="transmembrane region" description="Helical" evidence="7">
    <location>
        <begin position="84"/>
        <end position="103"/>
    </location>
</feature>
<keyword evidence="9" id="KW-1185">Reference proteome</keyword>
<comment type="similarity">
    <text evidence="2">Belongs to the cytochrome ubiquinol oxidase subunit 2 family.</text>
</comment>
<organism evidence="8 9">
    <name type="scientific">Henriciella mobilis</name>
    <dbReference type="NCBI Taxonomy" id="2305467"/>
    <lineage>
        <taxon>Bacteria</taxon>
        <taxon>Pseudomonadati</taxon>
        <taxon>Pseudomonadota</taxon>
        <taxon>Alphaproteobacteria</taxon>
        <taxon>Hyphomonadales</taxon>
        <taxon>Hyphomonadaceae</taxon>
        <taxon>Henriciella</taxon>
    </lineage>
</organism>
<dbReference type="Proteomes" id="UP000266385">
    <property type="component" value="Unassembled WGS sequence"/>
</dbReference>
<keyword evidence="3" id="KW-1003">Cell membrane</keyword>